<comment type="caution">
    <text evidence="1">The sequence shown here is derived from an EMBL/GenBank/DDBJ whole genome shotgun (WGS) entry which is preliminary data.</text>
</comment>
<dbReference type="AlphaFoldDB" id="A0A1G1VTU1"/>
<dbReference type="Proteomes" id="UP000179233">
    <property type="component" value="Unassembled WGS sequence"/>
</dbReference>
<gene>
    <name evidence="1" type="ORF">A2786_04925</name>
</gene>
<name>A0A1G1VTU1_9BACT</name>
<organism evidence="1 2">
    <name type="scientific">Candidatus Chisholmbacteria bacterium RIFCSPHIGHO2_01_FULL_52_32</name>
    <dbReference type="NCBI Taxonomy" id="1797591"/>
    <lineage>
        <taxon>Bacteria</taxon>
        <taxon>Candidatus Chisholmiibacteriota</taxon>
    </lineage>
</organism>
<evidence type="ECO:0000313" key="1">
    <source>
        <dbReference type="EMBL" id="OGY18809.1"/>
    </source>
</evidence>
<reference evidence="1 2" key="1">
    <citation type="journal article" date="2016" name="Nat. Commun.">
        <title>Thousands of microbial genomes shed light on interconnected biogeochemical processes in an aquifer system.</title>
        <authorList>
            <person name="Anantharaman K."/>
            <person name="Brown C.T."/>
            <person name="Hug L.A."/>
            <person name="Sharon I."/>
            <person name="Castelle C.J."/>
            <person name="Probst A.J."/>
            <person name="Thomas B.C."/>
            <person name="Singh A."/>
            <person name="Wilkins M.J."/>
            <person name="Karaoz U."/>
            <person name="Brodie E.L."/>
            <person name="Williams K.H."/>
            <person name="Hubbard S.S."/>
            <person name="Banfield J.F."/>
        </authorList>
    </citation>
    <scope>NUCLEOTIDE SEQUENCE [LARGE SCALE GENOMIC DNA]</scope>
</reference>
<dbReference type="EMBL" id="MHCJ01000003">
    <property type="protein sequence ID" value="OGY18809.1"/>
    <property type="molecule type" value="Genomic_DNA"/>
</dbReference>
<sequence>MGGETGNPPCCNLRLSRLSSLTRKQDAFSIPRFLSGGGTKFEGKERYHQSANRRITESGLSFLGIDWPFLCLSKEMVERKDTLGTFLQASVRSELCHPTPSG</sequence>
<proteinExistence type="predicted"/>
<protein>
    <submittedName>
        <fullName evidence="1">Uncharacterized protein</fullName>
    </submittedName>
</protein>
<accession>A0A1G1VTU1</accession>
<evidence type="ECO:0000313" key="2">
    <source>
        <dbReference type="Proteomes" id="UP000179233"/>
    </source>
</evidence>